<name>A0AA39KHZ5_ARMTA</name>
<evidence type="ECO:0000313" key="3">
    <source>
        <dbReference type="Proteomes" id="UP001175211"/>
    </source>
</evidence>
<feature type="chain" id="PRO_5041394074" evidence="1">
    <location>
        <begin position="20"/>
        <end position="149"/>
    </location>
</feature>
<proteinExistence type="predicted"/>
<gene>
    <name evidence="2" type="ORF">EV420DRAFT_1535704</name>
</gene>
<sequence length="149" mass="16717">MAFLAASTVFTAICPTITCNQFQASQAIRSKTRLVGENAQTPNYCEHSGTIPRHCLLSTTAYLRHDYPQEWNIPGLTDSEVYIYVGNSKHYALNTKRGISEWNRLLPRSGGMVHLGHNRNIVTNMGSQANIRVGKYSKKAWFRARVSVS</sequence>
<keyword evidence="3" id="KW-1185">Reference proteome</keyword>
<comment type="caution">
    <text evidence="2">The sequence shown here is derived from an EMBL/GenBank/DDBJ whole genome shotgun (WGS) entry which is preliminary data.</text>
</comment>
<dbReference type="AlphaFoldDB" id="A0AA39KHZ5"/>
<dbReference type="GeneID" id="85356389"/>
<dbReference type="Proteomes" id="UP001175211">
    <property type="component" value="Unassembled WGS sequence"/>
</dbReference>
<accession>A0AA39KHZ5</accession>
<reference evidence="2" key="1">
    <citation type="submission" date="2023-06" db="EMBL/GenBank/DDBJ databases">
        <authorList>
            <consortium name="Lawrence Berkeley National Laboratory"/>
            <person name="Ahrendt S."/>
            <person name="Sahu N."/>
            <person name="Indic B."/>
            <person name="Wong-Bajracharya J."/>
            <person name="Merenyi Z."/>
            <person name="Ke H.-M."/>
            <person name="Monk M."/>
            <person name="Kocsube S."/>
            <person name="Drula E."/>
            <person name="Lipzen A."/>
            <person name="Balint B."/>
            <person name="Henrissat B."/>
            <person name="Andreopoulos B."/>
            <person name="Martin F.M."/>
            <person name="Harder C.B."/>
            <person name="Rigling D."/>
            <person name="Ford K.L."/>
            <person name="Foster G.D."/>
            <person name="Pangilinan J."/>
            <person name="Papanicolaou A."/>
            <person name="Barry K."/>
            <person name="LaButti K."/>
            <person name="Viragh M."/>
            <person name="Koriabine M."/>
            <person name="Yan M."/>
            <person name="Riley R."/>
            <person name="Champramary S."/>
            <person name="Plett K.L."/>
            <person name="Tsai I.J."/>
            <person name="Slot J."/>
            <person name="Sipos G."/>
            <person name="Plett J."/>
            <person name="Nagy L.G."/>
            <person name="Grigoriev I.V."/>
        </authorList>
    </citation>
    <scope>NUCLEOTIDE SEQUENCE</scope>
    <source>
        <strain evidence="2">CCBAS 213</strain>
    </source>
</reference>
<dbReference type="RefSeq" id="XP_060332350.1">
    <property type="nucleotide sequence ID" value="XM_060472841.1"/>
</dbReference>
<protein>
    <submittedName>
        <fullName evidence="2">Uncharacterized protein</fullName>
    </submittedName>
</protein>
<feature type="signal peptide" evidence="1">
    <location>
        <begin position="1"/>
        <end position="19"/>
    </location>
</feature>
<evidence type="ECO:0000313" key="2">
    <source>
        <dbReference type="EMBL" id="KAK0460224.1"/>
    </source>
</evidence>
<evidence type="ECO:0000256" key="1">
    <source>
        <dbReference type="SAM" id="SignalP"/>
    </source>
</evidence>
<organism evidence="2 3">
    <name type="scientific">Armillaria tabescens</name>
    <name type="common">Ringless honey mushroom</name>
    <name type="synonym">Agaricus tabescens</name>
    <dbReference type="NCBI Taxonomy" id="1929756"/>
    <lineage>
        <taxon>Eukaryota</taxon>
        <taxon>Fungi</taxon>
        <taxon>Dikarya</taxon>
        <taxon>Basidiomycota</taxon>
        <taxon>Agaricomycotina</taxon>
        <taxon>Agaricomycetes</taxon>
        <taxon>Agaricomycetidae</taxon>
        <taxon>Agaricales</taxon>
        <taxon>Marasmiineae</taxon>
        <taxon>Physalacriaceae</taxon>
        <taxon>Desarmillaria</taxon>
    </lineage>
</organism>
<keyword evidence="1" id="KW-0732">Signal</keyword>
<dbReference type="EMBL" id="JAUEPS010000013">
    <property type="protein sequence ID" value="KAK0460224.1"/>
    <property type="molecule type" value="Genomic_DNA"/>
</dbReference>